<keyword evidence="4" id="KW-1185">Reference proteome</keyword>
<evidence type="ECO:0000313" key="5">
    <source>
        <dbReference type="RefSeq" id="XP_034246108.1"/>
    </source>
</evidence>
<dbReference type="PANTHER" id="PTHR10380">
    <property type="entry name" value="CUTICLE PROTEIN"/>
    <property type="match status" value="1"/>
</dbReference>
<evidence type="ECO:0000256" key="2">
    <source>
        <dbReference type="PROSITE-ProRule" id="PRU00497"/>
    </source>
</evidence>
<dbReference type="GO" id="GO:0062129">
    <property type="term" value="C:chitin-based extracellular matrix"/>
    <property type="evidence" value="ECO:0007669"/>
    <property type="project" value="TreeGrafter"/>
</dbReference>
<dbReference type="OrthoDB" id="6493579at2759"/>
<name>A0A6P8Z0V8_THRPL</name>
<dbReference type="KEGG" id="tpal:117648054"/>
<accession>A0A6P8Z0V8</accession>
<dbReference type="PROSITE" id="PS00233">
    <property type="entry name" value="CHIT_BIND_RR_1"/>
    <property type="match status" value="1"/>
</dbReference>
<dbReference type="PROSITE" id="PS51155">
    <property type="entry name" value="CHIT_BIND_RR_2"/>
    <property type="match status" value="1"/>
</dbReference>
<proteinExistence type="predicted"/>
<feature type="chain" id="PRO_5027818583" evidence="3">
    <location>
        <begin position="16"/>
        <end position="218"/>
    </location>
</feature>
<gene>
    <name evidence="5" type="primary">LOC117648054</name>
</gene>
<dbReference type="InterPro" id="IPR050468">
    <property type="entry name" value="Cuticle_Struct_Prot"/>
</dbReference>
<sequence length="218" mass="23141">MKFLILAALVAVAAADYHDDTFHFSSLGSATGLSGLSGLQKSSLKQYTVQAVPAYRQQYAVQAVRQVAAPVFAQVAVQQPAVLQYSQYSSAPAAFASSASYSGLNAPKWRIVSQVQEADPAGPYKLSYATENGIQVSEQGSLVNSAEGPAVAAQGSYSYNGDDGQVYSVSYVADENGFRAAGDHLPTPPPIPAEILRSLEENARSGEQYDEQGRLLRN</sequence>
<organism evidence="5">
    <name type="scientific">Thrips palmi</name>
    <name type="common">Melon thrips</name>
    <dbReference type="NCBI Taxonomy" id="161013"/>
    <lineage>
        <taxon>Eukaryota</taxon>
        <taxon>Metazoa</taxon>
        <taxon>Ecdysozoa</taxon>
        <taxon>Arthropoda</taxon>
        <taxon>Hexapoda</taxon>
        <taxon>Insecta</taxon>
        <taxon>Pterygota</taxon>
        <taxon>Neoptera</taxon>
        <taxon>Paraneoptera</taxon>
        <taxon>Thysanoptera</taxon>
        <taxon>Terebrantia</taxon>
        <taxon>Thripoidea</taxon>
        <taxon>Thripidae</taxon>
        <taxon>Thrips</taxon>
    </lineage>
</organism>
<dbReference type="GeneID" id="117648054"/>
<evidence type="ECO:0000313" key="4">
    <source>
        <dbReference type="Proteomes" id="UP000515158"/>
    </source>
</evidence>
<protein>
    <submittedName>
        <fullName evidence="5">Endocuticle structural glycoprotein SgAbd-8-like</fullName>
    </submittedName>
</protein>
<dbReference type="GO" id="GO:0008010">
    <property type="term" value="F:structural constituent of chitin-based larval cuticle"/>
    <property type="evidence" value="ECO:0007669"/>
    <property type="project" value="TreeGrafter"/>
</dbReference>
<reference evidence="5" key="1">
    <citation type="submission" date="2025-08" db="UniProtKB">
        <authorList>
            <consortium name="RefSeq"/>
        </authorList>
    </citation>
    <scope>IDENTIFICATION</scope>
    <source>
        <tissue evidence="5">Total insect</tissue>
    </source>
</reference>
<keyword evidence="1 2" id="KW-0193">Cuticle</keyword>
<dbReference type="RefSeq" id="XP_034246108.1">
    <property type="nucleotide sequence ID" value="XM_034390217.1"/>
</dbReference>
<dbReference type="Pfam" id="PF00379">
    <property type="entry name" value="Chitin_bind_4"/>
    <property type="match status" value="1"/>
</dbReference>
<feature type="signal peptide" evidence="3">
    <location>
        <begin position="1"/>
        <end position="15"/>
    </location>
</feature>
<dbReference type="InParanoid" id="A0A6P8Z0V8"/>
<dbReference type="AlphaFoldDB" id="A0A6P8Z0V8"/>
<keyword evidence="3" id="KW-0732">Signal</keyword>
<dbReference type="PANTHER" id="PTHR10380:SF173">
    <property type="entry name" value="CUTICULAR PROTEIN 47EF, ISOFORM C-RELATED"/>
    <property type="match status" value="1"/>
</dbReference>
<dbReference type="InterPro" id="IPR031311">
    <property type="entry name" value="CHIT_BIND_RR_consensus"/>
</dbReference>
<dbReference type="InterPro" id="IPR000618">
    <property type="entry name" value="Insect_cuticle"/>
</dbReference>
<dbReference type="Proteomes" id="UP000515158">
    <property type="component" value="Unplaced"/>
</dbReference>
<evidence type="ECO:0000256" key="3">
    <source>
        <dbReference type="SAM" id="SignalP"/>
    </source>
</evidence>
<dbReference type="PRINTS" id="PR00947">
    <property type="entry name" value="CUTICLE"/>
</dbReference>
<evidence type="ECO:0000256" key="1">
    <source>
        <dbReference type="ARBA" id="ARBA00022460"/>
    </source>
</evidence>